<accession>A0A6I9QGM2</accession>
<dbReference type="InterPro" id="IPR027850">
    <property type="entry name" value="DUF4504"/>
</dbReference>
<organism evidence="1 2">
    <name type="scientific">Elaeis guineensis var. tenera</name>
    <name type="common">Oil palm</name>
    <dbReference type="NCBI Taxonomy" id="51953"/>
    <lineage>
        <taxon>Eukaryota</taxon>
        <taxon>Viridiplantae</taxon>
        <taxon>Streptophyta</taxon>
        <taxon>Embryophyta</taxon>
        <taxon>Tracheophyta</taxon>
        <taxon>Spermatophyta</taxon>
        <taxon>Magnoliopsida</taxon>
        <taxon>Liliopsida</taxon>
        <taxon>Arecaceae</taxon>
        <taxon>Arecoideae</taxon>
        <taxon>Cocoseae</taxon>
        <taxon>Elaeidinae</taxon>
        <taxon>Elaeis</taxon>
    </lineage>
</organism>
<dbReference type="Proteomes" id="UP000504607">
    <property type="component" value="Chromosome 2"/>
</dbReference>
<gene>
    <name evidence="2" type="primary">LOC105035379</name>
</gene>
<reference evidence="2" key="1">
    <citation type="submission" date="2025-08" db="UniProtKB">
        <authorList>
            <consortium name="RefSeq"/>
        </authorList>
    </citation>
    <scope>IDENTIFICATION</scope>
</reference>
<sequence length="316" mass="35837">MELEDCERMMMVMDSCLSCINWRLQYRSKRRLLTDILCLCTGLRPVVLVDYGGLMPKLQEDLCLLLRLAQEKSAILQPLRVIVLEDMAYIVHVKEFAEHISSSLASQQQLVLLDLERSPPELLLHAVENENASELRQVQKSFSSVFPVEVDAGVLPIVPGPMVKPVIGSSKREAADLACSSKHTAFQTSLALDLSYITEDAKITLSSVNGWLLGYPITYLFSKEHGEKAMRNLSFKSIYHYKLFASRKGTLGPKLQEDEVLSFTVPCDVAKRREEEPWIEAFLARMEGKLKRCNQVWISMRLEVKFLESNSQVIVV</sequence>
<dbReference type="Pfam" id="PF14953">
    <property type="entry name" value="DUF4504"/>
    <property type="match status" value="1"/>
</dbReference>
<name>A0A6I9QGM2_ELAGV</name>
<dbReference type="OrthoDB" id="2395010at2759"/>
<evidence type="ECO:0000313" key="1">
    <source>
        <dbReference type="Proteomes" id="UP000504607"/>
    </source>
</evidence>
<evidence type="ECO:0000313" key="2">
    <source>
        <dbReference type="RefSeq" id="XP_010909232.1"/>
    </source>
</evidence>
<dbReference type="PANTHER" id="PTHR31366">
    <property type="entry name" value="UPF0739 PROTEIN C1ORF74"/>
    <property type="match status" value="1"/>
</dbReference>
<dbReference type="InParanoid" id="A0A6I9QGM2"/>
<protein>
    <submittedName>
        <fullName evidence="2">Uncharacterized protein LOC105035379</fullName>
    </submittedName>
</protein>
<proteinExistence type="predicted"/>
<keyword evidence="1" id="KW-1185">Reference proteome</keyword>
<dbReference type="AlphaFoldDB" id="A0A6I9QGM2"/>
<dbReference type="RefSeq" id="XP_010909232.1">
    <property type="nucleotide sequence ID" value="XM_010910930.2"/>
</dbReference>
<dbReference type="PANTHER" id="PTHR31366:SF2">
    <property type="entry name" value="UPF0739 PROTEIN C1ORF74"/>
    <property type="match status" value="1"/>
</dbReference>